<dbReference type="Proteomes" id="UP001499884">
    <property type="component" value="Unassembled WGS sequence"/>
</dbReference>
<feature type="domain" description="DUF1023" evidence="1">
    <location>
        <begin position="338"/>
        <end position="505"/>
    </location>
</feature>
<accession>A0ABP7F177</accession>
<dbReference type="EMBL" id="BAABEP010000016">
    <property type="protein sequence ID" value="GAA3728774.1"/>
    <property type="molecule type" value="Genomic_DNA"/>
</dbReference>
<evidence type="ECO:0000313" key="3">
    <source>
        <dbReference type="Proteomes" id="UP001499884"/>
    </source>
</evidence>
<proteinExistence type="predicted"/>
<name>A0ABP7F177_9ACTN</name>
<sequence length="607" mass="61728">MTAVVAGGAAAPGSGLSWAGLRDLRCGELEAAAAGWERAAHRAGDARERVDRQVLVRLTHAQEGVAARAAVGRLRALSGDFAYASAECGLVGSALKRLAEELRGAQRALRDALDEAESLRFTVHADGSVGYPAAPSSGGTLFGEAGTGGGGLVPGGRAAPAARLPVAGAGQPLRSPNPGAARAREVADAIGRAVALARAVDARYTAELRALMAGHAPGGAPDVAVSAAMRRDVAGDLRRAVPAGAGPAGVKGWWDGLSPELRAAYEEDCPELVGNLDGIPAAVRDRANRANLDALVDRLAHRPDDASRERLAGLRRIREQLAAGGHPRPFLLGIGNEGNGRAIVAFGNPDTARNVAAYVPGLGTGLDEDFADGDLKRARDTVLGVEKFEKSVAAIAWLGYDAPQSAGVAGIGAAEAGGSAYDRFMRGLVATNVHDDPHLTAIGHSYGSRTVGAAARLPGGIPGADDIVLVGSPGVGVDRAEDLGVGRDHVFVGAAENDLVTKVPSRAQAAAGGAAMLLGGPMGPLAAGIAGDLADRGDDDLWFGRDPASEAFGARRFVVSDGPLPFSDGAVPAHSGYFSPEKDLASADNISAVVGGRPQDVVEQVRR</sequence>
<gene>
    <name evidence="2" type="ORF">GCM10023082_28250</name>
</gene>
<dbReference type="Pfam" id="PF06259">
    <property type="entry name" value="Abhydrolase_8"/>
    <property type="match status" value="1"/>
</dbReference>
<reference evidence="3" key="1">
    <citation type="journal article" date="2019" name="Int. J. Syst. Evol. Microbiol.">
        <title>The Global Catalogue of Microorganisms (GCM) 10K type strain sequencing project: providing services to taxonomists for standard genome sequencing and annotation.</title>
        <authorList>
            <consortium name="The Broad Institute Genomics Platform"/>
            <consortium name="The Broad Institute Genome Sequencing Center for Infectious Disease"/>
            <person name="Wu L."/>
            <person name="Ma J."/>
        </authorList>
    </citation>
    <scope>NUCLEOTIDE SEQUENCE [LARGE SCALE GENOMIC DNA]</scope>
    <source>
        <strain evidence="3">JCM 30846</strain>
    </source>
</reference>
<organism evidence="2 3">
    <name type="scientific">Streptomyces tremellae</name>
    <dbReference type="NCBI Taxonomy" id="1124239"/>
    <lineage>
        <taxon>Bacteria</taxon>
        <taxon>Bacillati</taxon>
        <taxon>Actinomycetota</taxon>
        <taxon>Actinomycetes</taxon>
        <taxon>Kitasatosporales</taxon>
        <taxon>Streptomycetaceae</taxon>
        <taxon>Streptomyces</taxon>
    </lineage>
</organism>
<dbReference type="InterPro" id="IPR010427">
    <property type="entry name" value="DUF1023"/>
</dbReference>
<evidence type="ECO:0000313" key="2">
    <source>
        <dbReference type="EMBL" id="GAA3728774.1"/>
    </source>
</evidence>
<protein>
    <recommendedName>
        <fullName evidence="1">DUF1023 domain-containing protein</fullName>
    </recommendedName>
</protein>
<dbReference type="RefSeq" id="WP_345646164.1">
    <property type="nucleotide sequence ID" value="NZ_BAABEP010000016.1"/>
</dbReference>
<evidence type="ECO:0000259" key="1">
    <source>
        <dbReference type="Pfam" id="PF06259"/>
    </source>
</evidence>
<comment type="caution">
    <text evidence="2">The sequence shown here is derived from an EMBL/GenBank/DDBJ whole genome shotgun (WGS) entry which is preliminary data.</text>
</comment>
<keyword evidence="3" id="KW-1185">Reference proteome</keyword>